<feature type="domain" description="C2H2-type" evidence="10">
    <location>
        <begin position="284"/>
        <end position="308"/>
    </location>
</feature>
<sequence length="409" mass="43548">MTDVVIVATAEDAAAGLGFIRTSRGVLRCMRCHTCRNPGLKKRCVNAPALDDAGGSVGGGIGDDARARAHAAAAPKSTKPRGGGNAAWAWQREDDGSWRRAAALAEEETAPPPSAEKSENPRTPSAADEPEPAARADAGAGEEEDAEDAEEKPVPDERPVVLLFTTPSGRANLGELPLVDALTHPDATCCAPDHRSSYLGGARGGGDLLRLVHATAQSLTRKRPFAFTAGLGLDGDDDRVAGGVMNQTRKTAAFSAAADDGSRLPGPGDGAAAEREIYEGEGAHACDEPGCGKTFHSVAKLRRHQLTHGDRAYRCSLPGCDKRFLDFAKLKRHWFSHEGADARPHLCPHPECGHAAANREQWRDHQLEAHADAERKPRAGFLCVYAGCGKRSGALERHEEHVRSCVYKY</sequence>
<keyword evidence="2" id="KW-0479">Metal-binding</keyword>
<dbReference type="GO" id="GO:0005634">
    <property type="term" value="C:nucleus"/>
    <property type="evidence" value="ECO:0007669"/>
    <property type="project" value="UniProtKB-SubCell"/>
</dbReference>
<keyword evidence="4" id="KW-0862">Zinc</keyword>
<dbReference type="InterPro" id="IPR013087">
    <property type="entry name" value="Znf_C2H2_type"/>
</dbReference>
<dbReference type="PANTHER" id="PTHR46179">
    <property type="entry name" value="ZINC FINGER PROTEIN"/>
    <property type="match status" value="1"/>
</dbReference>
<evidence type="ECO:0000256" key="6">
    <source>
        <dbReference type="ARBA" id="ARBA00023163"/>
    </source>
</evidence>
<dbReference type="RefSeq" id="XP_003062620.1">
    <property type="nucleotide sequence ID" value="XM_003062574.1"/>
</dbReference>
<dbReference type="KEGG" id="mpp:MICPUCDRAFT_52189"/>
<evidence type="ECO:0000256" key="5">
    <source>
        <dbReference type="ARBA" id="ARBA00023015"/>
    </source>
</evidence>
<dbReference type="EMBL" id="GG663746">
    <property type="protein sequence ID" value="EEH53439.1"/>
    <property type="molecule type" value="Genomic_DNA"/>
</dbReference>
<dbReference type="STRING" id="564608.C1N3I7"/>
<dbReference type="GO" id="GO:0008270">
    <property type="term" value="F:zinc ion binding"/>
    <property type="evidence" value="ECO:0007669"/>
    <property type="project" value="UniProtKB-KW"/>
</dbReference>
<keyword evidence="7" id="KW-0539">Nucleus</keyword>
<dbReference type="GeneID" id="9688060"/>
<dbReference type="InterPro" id="IPR036236">
    <property type="entry name" value="Znf_C2H2_sf"/>
</dbReference>
<dbReference type="SMART" id="SM00355">
    <property type="entry name" value="ZnF_C2H2"/>
    <property type="match status" value="4"/>
</dbReference>
<evidence type="ECO:0000256" key="1">
    <source>
        <dbReference type="ARBA" id="ARBA00004123"/>
    </source>
</evidence>
<accession>C1N3I7</accession>
<dbReference type="GO" id="GO:0006357">
    <property type="term" value="P:regulation of transcription by RNA polymerase II"/>
    <property type="evidence" value="ECO:0007669"/>
    <property type="project" value="TreeGrafter"/>
</dbReference>
<feature type="compositionally biased region" description="Acidic residues" evidence="9">
    <location>
        <begin position="140"/>
        <end position="150"/>
    </location>
</feature>
<evidence type="ECO:0000256" key="2">
    <source>
        <dbReference type="ARBA" id="ARBA00022723"/>
    </source>
</evidence>
<dbReference type="PANTHER" id="PTHR46179:SF13">
    <property type="entry name" value="C2H2-TYPE DOMAIN-CONTAINING PROTEIN"/>
    <property type="match status" value="1"/>
</dbReference>
<dbReference type="eggNOG" id="KOG1721">
    <property type="taxonomic scope" value="Eukaryota"/>
</dbReference>
<gene>
    <name evidence="11" type="ORF">MICPUCDRAFT_52189</name>
</gene>
<evidence type="ECO:0000256" key="7">
    <source>
        <dbReference type="ARBA" id="ARBA00023242"/>
    </source>
</evidence>
<keyword evidence="12" id="KW-1185">Reference proteome</keyword>
<dbReference type="OrthoDB" id="3437960at2759"/>
<keyword evidence="5" id="KW-0805">Transcription regulation</keyword>
<dbReference type="PROSITE" id="PS50157">
    <property type="entry name" value="ZINC_FINGER_C2H2_2"/>
    <property type="match status" value="2"/>
</dbReference>
<feature type="domain" description="C2H2-type" evidence="10">
    <location>
        <begin position="313"/>
        <end position="342"/>
    </location>
</feature>
<protein>
    <submittedName>
        <fullName evidence="11">Predicted protein</fullName>
    </submittedName>
</protein>
<dbReference type="PROSITE" id="PS00028">
    <property type="entry name" value="ZINC_FINGER_C2H2_1"/>
    <property type="match status" value="2"/>
</dbReference>
<proteinExistence type="predicted"/>
<evidence type="ECO:0000256" key="3">
    <source>
        <dbReference type="ARBA" id="ARBA00022771"/>
    </source>
</evidence>
<keyword evidence="3 8" id="KW-0863">Zinc-finger</keyword>
<dbReference type="InterPro" id="IPR051061">
    <property type="entry name" value="Zinc_finger_trans_reg"/>
</dbReference>
<comment type="subcellular location">
    <subcellularLocation>
        <location evidence="1">Nucleus</location>
    </subcellularLocation>
</comment>
<evidence type="ECO:0000256" key="4">
    <source>
        <dbReference type="ARBA" id="ARBA00022833"/>
    </source>
</evidence>
<dbReference type="Gene3D" id="3.30.160.60">
    <property type="entry name" value="Classic Zinc Finger"/>
    <property type="match status" value="2"/>
</dbReference>
<dbReference type="SUPFAM" id="SSF57667">
    <property type="entry name" value="beta-beta-alpha zinc fingers"/>
    <property type="match status" value="1"/>
</dbReference>
<evidence type="ECO:0000259" key="10">
    <source>
        <dbReference type="PROSITE" id="PS50157"/>
    </source>
</evidence>
<feature type="region of interest" description="Disordered" evidence="9">
    <location>
        <begin position="68"/>
        <end position="159"/>
    </location>
</feature>
<evidence type="ECO:0000256" key="9">
    <source>
        <dbReference type="SAM" id="MobiDB-lite"/>
    </source>
</evidence>
<organism evidence="12">
    <name type="scientific">Micromonas pusilla (strain CCMP1545)</name>
    <name type="common">Picoplanktonic green alga</name>
    <dbReference type="NCBI Taxonomy" id="564608"/>
    <lineage>
        <taxon>Eukaryota</taxon>
        <taxon>Viridiplantae</taxon>
        <taxon>Chlorophyta</taxon>
        <taxon>Mamiellophyceae</taxon>
        <taxon>Mamiellales</taxon>
        <taxon>Mamiellaceae</taxon>
        <taxon>Micromonas</taxon>
    </lineage>
</organism>
<evidence type="ECO:0000256" key="8">
    <source>
        <dbReference type="PROSITE-ProRule" id="PRU00042"/>
    </source>
</evidence>
<dbReference type="Proteomes" id="UP000001876">
    <property type="component" value="Unassembled WGS sequence"/>
</dbReference>
<keyword evidence="6" id="KW-0804">Transcription</keyword>
<evidence type="ECO:0000313" key="12">
    <source>
        <dbReference type="Proteomes" id="UP000001876"/>
    </source>
</evidence>
<evidence type="ECO:0000313" key="11">
    <source>
        <dbReference type="EMBL" id="EEH53439.1"/>
    </source>
</evidence>
<dbReference type="AlphaFoldDB" id="C1N3I7"/>
<name>C1N3I7_MICPC</name>
<reference evidence="11 12" key="1">
    <citation type="journal article" date="2009" name="Science">
        <title>Green evolution and dynamic adaptations revealed by genomes of the marine picoeukaryotes Micromonas.</title>
        <authorList>
            <person name="Worden A.Z."/>
            <person name="Lee J.H."/>
            <person name="Mock T."/>
            <person name="Rouze P."/>
            <person name="Simmons M.P."/>
            <person name="Aerts A.L."/>
            <person name="Allen A.E."/>
            <person name="Cuvelier M.L."/>
            <person name="Derelle E."/>
            <person name="Everett M.V."/>
            <person name="Foulon E."/>
            <person name="Grimwood J."/>
            <person name="Gundlach H."/>
            <person name="Henrissat B."/>
            <person name="Napoli C."/>
            <person name="McDonald S.M."/>
            <person name="Parker M.S."/>
            <person name="Rombauts S."/>
            <person name="Salamov A."/>
            <person name="Von Dassow P."/>
            <person name="Badger J.H."/>
            <person name="Coutinho P.M."/>
            <person name="Demir E."/>
            <person name="Dubchak I."/>
            <person name="Gentemann C."/>
            <person name="Eikrem W."/>
            <person name="Gready J.E."/>
            <person name="John U."/>
            <person name="Lanier W."/>
            <person name="Lindquist E.A."/>
            <person name="Lucas S."/>
            <person name="Mayer K.F."/>
            <person name="Moreau H."/>
            <person name="Not F."/>
            <person name="Otillar R."/>
            <person name="Panaud O."/>
            <person name="Pangilinan J."/>
            <person name="Paulsen I."/>
            <person name="Piegu B."/>
            <person name="Poliakov A."/>
            <person name="Robbens S."/>
            <person name="Schmutz J."/>
            <person name="Toulza E."/>
            <person name="Wyss T."/>
            <person name="Zelensky A."/>
            <person name="Zhou K."/>
            <person name="Armbrust E.V."/>
            <person name="Bhattacharya D."/>
            <person name="Goodenough U.W."/>
            <person name="Van de Peer Y."/>
            <person name="Grigoriev I.V."/>
        </authorList>
    </citation>
    <scope>NUCLEOTIDE SEQUENCE [LARGE SCALE GENOMIC DNA]</scope>
    <source>
        <strain evidence="11 12">CCMP1545</strain>
    </source>
</reference>